<evidence type="ECO:0000256" key="1">
    <source>
        <dbReference type="SAM" id="SignalP"/>
    </source>
</evidence>
<dbReference type="EMBL" id="AP021874">
    <property type="protein sequence ID" value="BBO68037.1"/>
    <property type="molecule type" value="Genomic_DNA"/>
</dbReference>
<dbReference type="Gene3D" id="1.25.40.10">
    <property type="entry name" value="Tetratricopeptide repeat domain"/>
    <property type="match status" value="1"/>
</dbReference>
<evidence type="ECO:0000313" key="3">
    <source>
        <dbReference type="Proteomes" id="UP000427906"/>
    </source>
</evidence>
<accession>A0A5K7YTQ0</accession>
<feature type="chain" id="PRO_5024360151" description="Lipoprotein" evidence="1">
    <location>
        <begin position="25"/>
        <end position="248"/>
    </location>
</feature>
<keyword evidence="1" id="KW-0732">Signal</keyword>
<dbReference type="InterPro" id="IPR011990">
    <property type="entry name" value="TPR-like_helical_dom_sf"/>
</dbReference>
<reference evidence="2 3" key="1">
    <citation type="submission" date="2019-11" db="EMBL/GenBank/DDBJ databases">
        <title>Comparative genomics of hydrocarbon-degrading Desulfosarcina strains.</title>
        <authorList>
            <person name="Watanabe M."/>
            <person name="Kojima H."/>
            <person name="Fukui M."/>
        </authorList>
    </citation>
    <scope>NUCLEOTIDE SEQUENCE [LARGE SCALE GENOMIC DNA]</scope>
    <source>
        <strain evidence="2 3">PL12</strain>
    </source>
</reference>
<dbReference type="AlphaFoldDB" id="A0A5K7YTQ0"/>
<sequence length="248" mass="28101">MYKIICIGLTAFALHLLAPPTATAGSIAEADALFELGGIQNYAKAIEIYEGLLADDPACFDCAWKCARAHREYGENAKRAKLDDWKKNCAEYGKKGMEYAETARALQPEDPAGHYYYGLCVGIYSDGKSILTALKEGLKDKTQNSFERAYALDRMYDDGGPILYLGRFWAILPWPLKDKKKSLAYYREYQQTPFFENRDEAKVFMVELLIDKGGKANKIEARQILDQAVNTEDPYYRDWAARLLGELK</sequence>
<dbReference type="SUPFAM" id="SSF48452">
    <property type="entry name" value="TPR-like"/>
    <property type="match status" value="1"/>
</dbReference>
<evidence type="ECO:0000313" key="2">
    <source>
        <dbReference type="EMBL" id="BBO68037.1"/>
    </source>
</evidence>
<protein>
    <recommendedName>
        <fullName evidence="4">Lipoprotein</fullName>
    </recommendedName>
</protein>
<gene>
    <name evidence="2" type="ORF">DSCA_19670</name>
</gene>
<name>A0A5K7YTQ0_9BACT</name>
<feature type="signal peptide" evidence="1">
    <location>
        <begin position="1"/>
        <end position="24"/>
    </location>
</feature>
<dbReference type="Proteomes" id="UP000427906">
    <property type="component" value="Chromosome"/>
</dbReference>
<evidence type="ECO:0008006" key="4">
    <source>
        <dbReference type="Google" id="ProtNLM"/>
    </source>
</evidence>
<dbReference type="RefSeq" id="WP_155316236.1">
    <property type="nucleotide sequence ID" value="NZ_AP021874.1"/>
</dbReference>
<organism evidence="2 3">
    <name type="scientific">Desulfosarcina alkanivorans</name>
    <dbReference type="NCBI Taxonomy" id="571177"/>
    <lineage>
        <taxon>Bacteria</taxon>
        <taxon>Pseudomonadati</taxon>
        <taxon>Thermodesulfobacteriota</taxon>
        <taxon>Desulfobacteria</taxon>
        <taxon>Desulfobacterales</taxon>
        <taxon>Desulfosarcinaceae</taxon>
        <taxon>Desulfosarcina</taxon>
    </lineage>
</organism>
<dbReference type="KEGG" id="dalk:DSCA_19670"/>
<proteinExistence type="predicted"/>
<dbReference type="OrthoDB" id="5382001at2"/>
<keyword evidence="3" id="KW-1185">Reference proteome</keyword>